<feature type="region of interest" description="Disordered" evidence="1">
    <location>
        <begin position="1"/>
        <end position="21"/>
    </location>
</feature>
<accession>A0A8H7PR31</accession>
<sequence length="328" mass="37987">MRLEKKSCARQNGDANLTPPSHEFSLKDVHGREAWLVWEDIGPPLFVGPSSFCLPFSCLPWSPSSPNPPNTPSPSPRPPPMSPISSLPHKLLRHILGYLSNEELYSIMPVSTVWNATAGQLVAHSFRSQHLVMWIDQEGHRMCNPLWTFDSYNTLTNVIRFKPYQDDEFTTTHPDIYNLMFGLKRPCLRLITIGDDHHYDYLEKAGSISLKHTGQKTMLASDLSAADNTYHQWRFTYRIEYLYRKNRKIDGERVFIPEIFECSLSFLNPKRAHRTKLAWYVKKHMKNINPAPSKNSKRTKIHGEVSPSEWNSFFSQQPNDMMPQMYVH</sequence>
<comment type="caution">
    <text evidence="3">The sequence shown here is derived from an EMBL/GenBank/DDBJ whole genome shotgun (WGS) entry which is preliminary data.</text>
</comment>
<protein>
    <recommendedName>
        <fullName evidence="2">F-box domain-containing protein</fullName>
    </recommendedName>
</protein>
<feature type="domain" description="F-box" evidence="2">
    <location>
        <begin position="81"/>
        <end position="129"/>
    </location>
</feature>
<evidence type="ECO:0000313" key="3">
    <source>
        <dbReference type="EMBL" id="KAG2177706.1"/>
    </source>
</evidence>
<dbReference type="SUPFAM" id="SSF81383">
    <property type="entry name" value="F-box domain"/>
    <property type="match status" value="1"/>
</dbReference>
<dbReference type="EMBL" id="JAEPRA010000012">
    <property type="protein sequence ID" value="KAG2177706.1"/>
    <property type="molecule type" value="Genomic_DNA"/>
</dbReference>
<evidence type="ECO:0000259" key="2">
    <source>
        <dbReference type="PROSITE" id="PS50181"/>
    </source>
</evidence>
<keyword evidence="4" id="KW-1185">Reference proteome</keyword>
<dbReference type="OrthoDB" id="2399195at2759"/>
<dbReference type="InterPro" id="IPR036047">
    <property type="entry name" value="F-box-like_dom_sf"/>
</dbReference>
<proteinExistence type="predicted"/>
<dbReference type="Pfam" id="PF00646">
    <property type="entry name" value="F-box"/>
    <property type="match status" value="1"/>
</dbReference>
<dbReference type="Proteomes" id="UP000612746">
    <property type="component" value="Unassembled WGS sequence"/>
</dbReference>
<gene>
    <name evidence="3" type="ORF">INT44_008220</name>
</gene>
<name>A0A8H7PR31_9FUNG</name>
<dbReference type="PROSITE" id="PS50181">
    <property type="entry name" value="FBOX"/>
    <property type="match status" value="1"/>
</dbReference>
<dbReference type="AlphaFoldDB" id="A0A8H7PR31"/>
<evidence type="ECO:0000313" key="4">
    <source>
        <dbReference type="Proteomes" id="UP000612746"/>
    </source>
</evidence>
<organism evidence="3 4">
    <name type="scientific">Umbelopsis vinacea</name>
    <dbReference type="NCBI Taxonomy" id="44442"/>
    <lineage>
        <taxon>Eukaryota</taxon>
        <taxon>Fungi</taxon>
        <taxon>Fungi incertae sedis</taxon>
        <taxon>Mucoromycota</taxon>
        <taxon>Mucoromycotina</taxon>
        <taxon>Umbelopsidomycetes</taxon>
        <taxon>Umbelopsidales</taxon>
        <taxon>Umbelopsidaceae</taxon>
        <taxon>Umbelopsis</taxon>
    </lineage>
</organism>
<reference evidence="3" key="1">
    <citation type="submission" date="2020-12" db="EMBL/GenBank/DDBJ databases">
        <title>Metabolic potential, ecology and presence of endohyphal bacteria is reflected in genomic diversity of Mucoromycotina.</title>
        <authorList>
            <person name="Muszewska A."/>
            <person name="Okrasinska A."/>
            <person name="Steczkiewicz K."/>
            <person name="Drgas O."/>
            <person name="Orlowska M."/>
            <person name="Perlinska-Lenart U."/>
            <person name="Aleksandrzak-Piekarczyk T."/>
            <person name="Szatraj K."/>
            <person name="Zielenkiewicz U."/>
            <person name="Pilsyk S."/>
            <person name="Malc E."/>
            <person name="Mieczkowski P."/>
            <person name="Kruszewska J.S."/>
            <person name="Biernat P."/>
            <person name="Pawlowska J."/>
        </authorList>
    </citation>
    <scope>NUCLEOTIDE SEQUENCE</scope>
    <source>
        <strain evidence="3">WA0000051536</strain>
    </source>
</reference>
<dbReference type="InterPro" id="IPR001810">
    <property type="entry name" value="F-box_dom"/>
</dbReference>
<evidence type="ECO:0000256" key="1">
    <source>
        <dbReference type="SAM" id="MobiDB-lite"/>
    </source>
</evidence>
<feature type="compositionally biased region" description="Polar residues" evidence="1">
    <location>
        <begin position="9"/>
        <end position="19"/>
    </location>
</feature>